<dbReference type="Proteomes" id="UP000050864">
    <property type="component" value="Unassembled WGS sequence"/>
</dbReference>
<gene>
    <name evidence="1" type="ORF">ABB26_10450</name>
</gene>
<proteinExistence type="predicted"/>
<name>A0A0R0C279_9GAMM</name>
<evidence type="ECO:0008006" key="3">
    <source>
        <dbReference type="Google" id="ProtNLM"/>
    </source>
</evidence>
<evidence type="ECO:0000313" key="2">
    <source>
        <dbReference type="Proteomes" id="UP000050864"/>
    </source>
</evidence>
<keyword evidence="2" id="KW-1185">Reference proteome</keyword>
<reference evidence="1 2" key="1">
    <citation type="submission" date="2015-05" db="EMBL/GenBank/DDBJ databases">
        <title>Genome sequencing and analysis of members of genus Stenotrophomonas.</title>
        <authorList>
            <person name="Patil P.P."/>
            <person name="Midha S."/>
            <person name="Patil P.B."/>
        </authorList>
    </citation>
    <scope>NUCLEOTIDE SEQUENCE [LARGE SCALE GENOMIC DNA]</scope>
    <source>
        <strain evidence="1 2">DSM 18929</strain>
    </source>
</reference>
<organism evidence="1 2">
    <name type="scientific">Stenotrophomonas humi</name>
    <dbReference type="NCBI Taxonomy" id="405444"/>
    <lineage>
        <taxon>Bacteria</taxon>
        <taxon>Pseudomonadati</taxon>
        <taxon>Pseudomonadota</taxon>
        <taxon>Gammaproteobacteria</taxon>
        <taxon>Lysobacterales</taxon>
        <taxon>Lysobacteraceae</taxon>
        <taxon>Stenotrophomonas</taxon>
    </lineage>
</organism>
<comment type="caution">
    <text evidence="1">The sequence shown here is derived from an EMBL/GenBank/DDBJ whole genome shotgun (WGS) entry which is preliminary data.</text>
</comment>
<dbReference type="PATRIC" id="fig|405444.3.peg.1105"/>
<dbReference type="AlphaFoldDB" id="A0A0R0C279"/>
<protein>
    <recommendedName>
        <fullName evidence="3">Toxic anion resistance protein</fullName>
    </recommendedName>
</protein>
<evidence type="ECO:0000313" key="1">
    <source>
        <dbReference type="EMBL" id="KRG64015.1"/>
    </source>
</evidence>
<sequence>MVLPLPPAPAVALDDPLAIAGYGAQLLALVEQQAAAGSDDRAAARLVAEMDNIHQAMRAHDVGAIRRSVGLLGRLLGRDVEMQEQAERLAGQLDVCLVRADGIVAELQKALPVRLRQAALVTEAVNAIDAWADAGERLLQGAATQADAGSTLAVAALQRRLHHLRGVARLRALEASQLQLLHAQGVELLERYQRIRDVLLPLWRQQMLASKAVDTSLRLAMAADAQARILVEVEAMQARLH</sequence>
<dbReference type="EMBL" id="LDJI01000019">
    <property type="protein sequence ID" value="KRG64015.1"/>
    <property type="molecule type" value="Genomic_DNA"/>
</dbReference>
<accession>A0A0R0C279</accession>